<name>A0A1G2BIX5_9BACT</name>
<evidence type="ECO:0000313" key="8">
    <source>
        <dbReference type="EMBL" id="OGY89025.1"/>
    </source>
</evidence>
<gene>
    <name evidence="8" type="ORF">A2927_00675</name>
</gene>
<evidence type="ECO:0000256" key="5">
    <source>
        <dbReference type="ARBA" id="ARBA00022801"/>
    </source>
</evidence>
<evidence type="ECO:0000256" key="4">
    <source>
        <dbReference type="ARBA" id="ARBA00022759"/>
    </source>
</evidence>
<evidence type="ECO:0000256" key="2">
    <source>
        <dbReference type="ARBA" id="ARBA00022649"/>
    </source>
</evidence>
<keyword evidence="5" id="KW-0378">Hydrolase</keyword>
<dbReference type="Pfam" id="PF07927">
    <property type="entry name" value="HicA_toxin"/>
    <property type="match status" value="1"/>
</dbReference>
<dbReference type="InterPro" id="IPR038570">
    <property type="entry name" value="HicA_sf"/>
</dbReference>
<keyword evidence="7" id="KW-0346">Stress response</keyword>
<evidence type="ECO:0000313" key="9">
    <source>
        <dbReference type="Proteomes" id="UP000178849"/>
    </source>
</evidence>
<organism evidence="8 9">
    <name type="scientific">Candidatus Komeilibacteria bacterium RIFCSPLOWO2_01_FULL_45_10</name>
    <dbReference type="NCBI Taxonomy" id="1798550"/>
    <lineage>
        <taxon>Bacteria</taxon>
        <taxon>Candidatus Komeiliibacteriota</taxon>
    </lineage>
</organism>
<dbReference type="Proteomes" id="UP000178849">
    <property type="component" value="Unassembled WGS sequence"/>
</dbReference>
<dbReference type="GO" id="GO:0003729">
    <property type="term" value="F:mRNA binding"/>
    <property type="evidence" value="ECO:0007669"/>
    <property type="project" value="InterPro"/>
</dbReference>
<accession>A0A1G2BIX5</accession>
<keyword evidence="4" id="KW-0255">Endonuclease</keyword>
<keyword evidence="3" id="KW-0540">Nuclease</keyword>
<evidence type="ECO:0000256" key="1">
    <source>
        <dbReference type="ARBA" id="ARBA00006620"/>
    </source>
</evidence>
<evidence type="ECO:0000256" key="7">
    <source>
        <dbReference type="ARBA" id="ARBA00023016"/>
    </source>
</evidence>
<dbReference type="AlphaFoldDB" id="A0A1G2BIX5"/>
<comment type="caution">
    <text evidence="8">The sequence shown here is derived from an EMBL/GenBank/DDBJ whole genome shotgun (WGS) entry which is preliminary data.</text>
</comment>
<dbReference type="Gene3D" id="3.30.920.30">
    <property type="entry name" value="Hypothetical protein"/>
    <property type="match status" value="1"/>
</dbReference>
<dbReference type="EMBL" id="MHKL01000030">
    <property type="protein sequence ID" value="OGY89025.1"/>
    <property type="molecule type" value="Genomic_DNA"/>
</dbReference>
<sequence length="72" mass="8272">MPKLVPIKPKKLIKILLGLGFVERDAEGSHVFFKHPDGRTTVIPIHEEISKGLLKKILNDIQLSIEEYNRLR</sequence>
<dbReference type="PANTHER" id="PTHR34873:SF3">
    <property type="entry name" value="ADDICTION MODULE TOXIN, HICA FAMILY"/>
    <property type="match status" value="1"/>
</dbReference>
<evidence type="ECO:0000256" key="3">
    <source>
        <dbReference type="ARBA" id="ARBA00022722"/>
    </source>
</evidence>
<dbReference type="SUPFAM" id="SSF54786">
    <property type="entry name" value="YcfA/nrd intein domain"/>
    <property type="match status" value="1"/>
</dbReference>
<comment type="similarity">
    <text evidence="1">Belongs to the HicA mRNA interferase family.</text>
</comment>
<proteinExistence type="inferred from homology"/>
<dbReference type="InterPro" id="IPR012933">
    <property type="entry name" value="HicA_mRNA_interferase"/>
</dbReference>
<dbReference type="GO" id="GO:0004519">
    <property type="term" value="F:endonuclease activity"/>
    <property type="evidence" value="ECO:0007669"/>
    <property type="project" value="UniProtKB-KW"/>
</dbReference>
<keyword evidence="6" id="KW-0694">RNA-binding</keyword>
<keyword evidence="2" id="KW-1277">Toxin-antitoxin system</keyword>
<evidence type="ECO:0008006" key="10">
    <source>
        <dbReference type="Google" id="ProtNLM"/>
    </source>
</evidence>
<dbReference type="STRING" id="1798550.A2927_00675"/>
<dbReference type="GO" id="GO:0016787">
    <property type="term" value="F:hydrolase activity"/>
    <property type="evidence" value="ECO:0007669"/>
    <property type="project" value="UniProtKB-KW"/>
</dbReference>
<evidence type="ECO:0000256" key="6">
    <source>
        <dbReference type="ARBA" id="ARBA00022884"/>
    </source>
</evidence>
<dbReference type="PANTHER" id="PTHR34873">
    <property type="entry name" value="SSR1766 PROTEIN"/>
    <property type="match status" value="1"/>
</dbReference>
<reference evidence="8 9" key="1">
    <citation type="journal article" date="2016" name="Nat. Commun.">
        <title>Thousands of microbial genomes shed light on interconnected biogeochemical processes in an aquifer system.</title>
        <authorList>
            <person name="Anantharaman K."/>
            <person name="Brown C.T."/>
            <person name="Hug L.A."/>
            <person name="Sharon I."/>
            <person name="Castelle C.J."/>
            <person name="Probst A.J."/>
            <person name="Thomas B.C."/>
            <person name="Singh A."/>
            <person name="Wilkins M.J."/>
            <person name="Karaoz U."/>
            <person name="Brodie E.L."/>
            <person name="Williams K.H."/>
            <person name="Hubbard S.S."/>
            <person name="Banfield J.F."/>
        </authorList>
    </citation>
    <scope>NUCLEOTIDE SEQUENCE [LARGE SCALE GENOMIC DNA]</scope>
</reference>
<protein>
    <recommendedName>
        <fullName evidence="10">Addiction module toxin, HicA family</fullName>
    </recommendedName>
</protein>